<reference evidence="7 8" key="1">
    <citation type="journal article" date="2021" name="Sci. Rep.">
        <title>The distribution of antibiotic resistance genes in chicken gut microbiota commensals.</title>
        <authorList>
            <person name="Juricova H."/>
            <person name="Matiasovicova J."/>
            <person name="Kubasova T."/>
            <person name="Cejkova D."/>
            <person name="Rychlik I."/>
        </authorList>
    </citation>
    <scope>NUCLEOTIDE SEQUENCE [LARGE SCALE GENOMIC DNA]</scope>
    <source>
        <strain evidence="7 8">An564</strain>
    </source>
</reference>
<organism evidence="7 8">
    <name type="scientific">Hydrogenoanaerobacterium saccharovorans</name>
    <dbReference type="NCBI Taxonomy" id="474960"/>
    <lineage>
        <taxon>Bacteria</taxon>
        <taxon>Bacillati</taxon>
        <taxon>Bacillota</taxon>
        <taxon>Clostridia</taxon>
        <taxon>Eubacteriales</taxon>
        <taxon>Oscillospiraceae</taxon>
        <taxon>Hydrogenoanaerobacterium</taxon>
    </lineage>
</organism>
<feature type="transmembrane region" description="Helical" evidence="6">
    <location>
        <begin position="437"/>
        <end position="458"/>
    </location>
</feature>
<keyword evidence="4 6" id="KW-1133">Transmembrane helix</keyword>
<evidence type="ECO:0000256" key="6">
    <source>
        <dbReference type="SAM" id="Phobius"/>
    </source>
</evidence>
<evidence type="ECO:0000256" key="2">
    <source>
        <dbReference type="ARBA" id="ARBA00022475"/>
    </source>
</evidence>
<feature type="transmembrane region" description="Helical" evidence="6">
    <location>
        <begin position="97"/>
        <end position="117"/>
    </location>
</feature>
<keyword evidence="3 6" id="KW-0812">Transmembrane</keyword>
<dbReference type="RefSeq" id="WP_204719495.1">
    <property type="nucleotide sequence ID" value="NZ_JACSNR010000001.1"/>
</dbReference>
<dbReference type="InterPro" id="IPR002293">
    <property type="entry name" value="AA/rel_permease1"/>
</dbReference>
<keyword evidence="2" id="KW-1003">Cell membrane</keyword>
<keyword evidence="5 6" id="KW-0472">Membrane</keyword>
<gene>
    <name evidence="7" type="ORF">H9X81_02305</name>
</gene>
<sequence length="497" mass="53894">MKRRNAWDRLCWRRRKHGGNGRLSFFTVSLGISNYLKQNGGFSMSTATKQTFSSTKDLNRTLGKKELMGIAIGQIIGAGVMSMMGVAIAMTGRSANLAFMLSAVFTMCTFFPSIFITSCIRMRGGAYTQFAVFAGDKWAGYSSVVSVIGNMSLAMYALSFAQYAVALLPSGGSEKIIALSVGTIFFILNFFGVDLMAKIQNLLVIVLLISLTMFAVFGLPSVDFGTYFSNADGLFLSNGVTGFLTATAYLGFATGGATVILGVSAECKNPTKDIPFVIVTSTVGVALLYGLVATTASGVLPVAEVANQPLTLVAAEILPKPLYIFFIVGGAMFALATTLNSQIMSATKPIMQACEDGWFPKSLAELSRYKTPWKIMLIFYIVLVVPILLDLEIAQISSLVQILGYINNLVLTTTAMKLPKMFPEAWEKSQFRVPIPVFYALMVITCIAILIQASFMLSSMNIKLILFNAATMAFGFFWAFYRYGSGKAKPTVSYEMA</sequence>
<protein>
    <submittedName>
        <fullName evidence="7">APC family permease</fullName>
    </submittedName>
</protein>
<feature type="transmembrane region" description="Helical" evidence="6">
    <location>
        <begin position="202"/>
        <end position="222"/>
    </location>
</feature>
<feature type="transmembrane region" description="Helical" evidence="6">
    <location>
        <begin position="371"/>
        <end position="389"/>
    </location>
</feature>
<proteinExistence type="predicted"/>
<dbReference type="Pfam" id="PF13520">
    <property type="entry name" value="AA_permease_2"/>
    <property type="match status" value="1"/>
</dbReference>
<evidence type="ECO:0000256" key="5">
    <source>
        <dbReference type="ARBA" id="ARBA00023136"/>
    </source>
</evidence>
<dbReference type="Gene3D" id="1.20.1740.10">
    <property type="entry name" value="Amino acid/polyamine transporter I"/>
    <property type="match status" value="1"/>
</dbReference>
<dbReference type="PANTHER" id="PTHR42770">
    <property type="entry name" value="AMINO ACID TRANSPORTER-RELATED"/>
    <property type="match status" value="1"/>
</dbReference>
<feature type="transmembrane region" description="Helical" evidence="6">
    <location>
        <begin position="138"/>
        <end position="164"/>
    </location>
</feature>
<feature type="transmembrane region" description="Helical" evidence="6">
    <location>
        <begin position="322"/>
        <end position="341"/>
    </location>
</feature>
<dbReference type="EMBL" id="JACSNR010000001">
    <property type="protein sequence ID" value="MBM6922528.1"/>
    <property type="molecule type" value="Genomic_DNA"/>
</dbReference>
<evidence type="ECO:0000256" key="3">
    <source>
        <dbReference type="ARBA" id="ARBA00022692"/>
    </source>
</evidence>
<evidence type="ECO:0000313" key="7">
    <source>
        <dbReference type="EMBL" id="MBM6922528.1"/>
    </source>
</evidence>
<dbReference type="PANTHER" id="PTHR42770:SF7">
    <property type="entry name" value="MEMBRANE PROTEIN"/>
    <property type="match status" value="1"/>
</dbReference>
<name>A0ABS2GLX3_9FIRM</name>
<dbReference type="InterPro" id="IPR050367">
    <property type="entry name" value="APC_superfamily"/>
</dbReference>
<feature type="transmembrane region" description="Helical" evidence="6">
    <location>
        <begin position="176"/>
        <end position="195"/>
    </location>
</feature>
<evidence type="ECO:0000256" key="4">
    <source>
        <dbReference type="ARBA" id="ARBA00022989"/>
    </source>
</evidence>
<keyword evidence="8" id="KW-1185">Reference proteome</keyword>
<dbReference type="PIRSF" id="PIRSF006060">
    <property type="entry name" value="AA_transporter"/>
    <property type="match status" value="1"/>
</dbReference>
<comment type="caution">
    <text evidence="7">The sequence shown here is derived from an EMBL/GenBank/DDBJ whole genome shotgun (WGS) entry which is preliminary data.</text>
</comment>
<evidence type="ECO:0000313" key="8">
    <source>
        <dbReference type="Proteomes" id="UP000724149"/>
    </source>
</evidence>
<feature type="transmembrane region" description="Helical" evidence="6">
    <location>
        <begin position="464"/>
        <end position="481"/>
    </location>
</feature>
<feature type="transmembrane region" description="Helical" evidence="6">
    <location>
        <begin position="67"/>
        <end position="91"/>
    </location>
</feature>
<evidence type="ECO:0000256" key="1">
    <source>
        <dbReference type="ARBA" id="ARBA00004651"/>
    </source>
</evidence>
<accession>A0ABS2GLX3</accession>
<feature type="transmembrane region" description="Helical" evidence="6">
    <location>
        <begin position="242"/>
        <end position="264"/>
    </location>
</feature>
<comment type="subcellular location">
    <subcellularLocation>
        <location evidence="1">Cell membrane</location>
        <topology evidence="1">Multi-pass membrane protein</topology>
    </subcellularLocation>
</comment>
<dbReference type="Proteomes" id="UP000724149">
    <property type="component" value="Unassembled WGS sequence"/>
</dbReference>
<feature type="transmembrane region" description="Helical" evidence="6">
    <location>
        <begin position="276"/>
        <end position="302"/>
    </location>
</feature>